<proteinExistence type="predicted"/>
<keyword evidence="2" id="KW-1185">Reference proteome</keyword>
<protein>
    <submittedName>
        <fullName evidence="1">Uncharacterized protein</fullName>
    </submittedName>
</protein>
<dbReference type="Proteomes" id="UP000266723">
    <property type="component" value="Unassembled WGS sequence"/>
</dbReference>
<comment type="caution">
    <text evidence="1">The sequence shown here is derived from an EMBL/GenBank/DDBJ whole genome shotgun (WGS) entry which is preliminary data.</text>
</comment>
<evidence type="ECO:0000313" key="1">
    <source>
        <dbReference type="EMBL" id="KAF3495657.1"/>
    </source>
</evidence>
<accession>A0ABQ7AD07</accession>
<dbReference type="EMBL" id="QGKV02002055">
    <property type="protein sequence ID" value="KAF3495657.1"/>
    <property type="molecule type" value="Genomic_DNA"/>
</dbReference>
<organism evidence="1 2">
    <name type="scientific">Brassica cretica</name>
    <name type="common">Mustard</name>
    <dbReference type="NCBI Taxonomy" id="69181"/>
    <lineage>
        <taxon>Eukaryota</taxon>
        <taxon>Viridiplantae</taxon>
        <taxon>Streptophyta</taxon>
        <taxon>Embryophyta</taxon>
        <taxon>Tracheophyta</taxon>
        <taxon>Spermatophyta</taxon>
        <taxon>Magnoliopsida</taxon>
        <taxon>eudicotyledons</taxon>
        <taxon>Gunneridae</taxon>
        <taxon>Pentapetalae</taxon>
        <taxon>rosids</taxon>
        <taxon>malvids</taxon>
        <taxon>Brassicales</taxon>
        <taxon>Brassicaceae</taxon>
        <taxon>Brassiceae</taxon>
        <taxon>Brassica</taxon>
    </lineage>
</organism>
<sequence>MGATSPERHREVVVTPFQSDLTRATPRCRSRHHHPERCDRSDTARSLAKSIYVAFTCIGSNDFKCLVKSTTLHLSSLCTSQKDLYASSLENSSWNLLIAETQSLKPTTTLFELNELYASCSWSLVY</sequence>
<reference evidence="1 2" key="1">
    <citation type="journal article" date="2020" name="BMC Genomics">
        <title>Intraspecific diversification of the crop wild relative Brassica cretica Lam. using demographic model selection.</title>
        <authorList>
            <person name="Kioukis A."/>
            <person name="Michalopoulou V.A."/>
            <person name="Briers L."/>
            <person name="Pirintsos S."/>
            <person name="Studholme D.J."/>
            <person name="Pavlidis P."/>
            <person name="Sarris P.F."/>
        </authorList>
    </citation>
    <scope>NUCLEOTIDE SEQUENCE [LARGE SCALE GENOMIC DNA]</scope>
    <source>
        <strain evidence="2">cv. PFS-1207/04</strain>
    </source>
</reference>
<gene>
    <name evidence="1" type="ORF">DY000_02056126</name>
</gene>
<evidence type="ECO:0000313" key="2">
    <source>
        <dbReference type="Proteomes" id="UP000266723"/>
    </source>
</evidence>
<name>A0ABQ7AD07_BRACR</name>